<dbReference type="EMBL" id="LXFE01004245">
    <property type="protein sequence ID" value="OLL21781.1"/>
    <property type="molecule type" value="Genomic_DNA"/>
</dbReference>
<dbReference type="OrthoDB" id="2153176at2759"/>
<feature type="compositionally biased region" description="Polar residues" evidence="1">
    <location>
        <begin position="1"/>
        <end position="18"/>
    </location>
</feature>
<dbReference type="InterPro" id="IPR012469">
    <property type="entry name" value="DUF1688"/>
</dbReference>
<dbReference type="Proteomes" id="UP000186594">
    <property type="component" value="Unassembled WGS sequence"/>
</dbReference>
<gene>
    <name evidence="2" type="ORF">NEOLI_000963</name>
</gene>
<comment type="caution">
    <text evidence="2">The sequence shown here is derived from an EMBL/GenBank/DDBJ whole genome shotgun (WGS) entry which is preliminary data.</text>
</comment>
<dbReference type="PANTHER" id="PTHR31687">
    <property type="match status" value="1"/>
</dbReference>
<evidence type="ECO:0000256" key="1">
    <source>
        <dbReference type="SAM" id="MobiDB-lite"/>
    </source>
</evidence>
<dbReference type="STRING" id="1198029.A0A1U7LGX9"/>
<evidence type="ECO:0000313" key="3">
    <source>
        <dbReference type="Proteomes" id="UP000186594"/>
    </source>
</evidence>
<name>A0A1U7LGX9_NEOID</name>
<protein>
    <submittedName>
        <fullName evidence="2">Uracil catabolism protein 4</fullName>
    </submittedName>
</protein>
<reference evidence="2 3" key="1">
    <citation type="submission" date="2016-04" db="EMBL/GenBank/DDBJ databases">
        <title>Evolutionary innovation and constraint leading to complex multicellularity in the Ascomycota.</title>
        <authorList>
            <person name="Cisse O."/>
            <person name="Nguyen A."/>
            <person name="Hewitt D.A."/>
            <person name="Jedd G."/>
            <person name="Stajich J.E."/>
        </authorList>
    </citation>
    <scope>NUCLEOTIDE SEQUENCE [LARGE SCALE GENOMIC DNA]</scope>
    <source>
        <strain evidence="2 3">DAH-3</strain>
    </source>
</reference>
<organism evidence="2 3">
    <name type="scientific">Neolecta irregularis (strain DAH-3)</name>
    <dbReference type="NCBI Taxonomy" id="1198029"/>
    <lineage>
        <taxon>Eukaryota</taxon>
        <taxon>Fungi</taxon>
        <taxon>Dikarya</taxon>
        <taxon>Ascomycota</taxon>
        <taxon>Taphrinomycotina</taxon>
        <taxon>Neolectales</taxon>
        <taxon>Neolectaceae</taxon>
        <taxon>Neolecta</taxon>
    </lineage>
</organism>
<dbReference type="OMA" id="VPMFTAD"/>
<feature type="region of interest" description="Disordered" evidence="1">
    <location>
        <begin position="1"/>
        <end position="28"/>
    </location>
</feature>
<proteinExistence type="predicted"/>
<sequence>MNVLRQKTNLQSSVSSHSAAGFPPPSSRKFSTTSLVTALSSSFINLFHPSIAKMSHPEIPSPPNADVDPSGYLRSIQAVRERSNIVLAKGKLNELKAFDVDMSKLTDVVEYVISIIKRDYETNYSSIPPHGRWLHFEVDDRKRLDMLLQSWECIDKKEQTRRLLDLFVVSVLLDAGAGAGWTYRENSSGKIFRRSEGLAIASLDMFLKGKFSSNPENPHQVDGKALRNLTVEDMAESFQVHPDANPMTGLDGRSQLLRNLGAALLSAHNYFGISGRPGNMLDYLLEHPTTTSNGETHVVLIPTLWSLLMDALTPIWPRGRATLDDGVPLGDAWPCEVMPTDTPHSHIVPFHKLTQWLSYSLMAPMSRLSKVIWVGQNLLTGLPEYRNGGLFVDTGLLTLKPEVYARGLEAYRKNAKHAGQPDVEVVPLFSPGDNVIVEWRAMTIGLLDIVHANVNKALRLEGDEQLSLAQVLEAGTWKAGRELAEVSRPNTKGPPISILSDGTVF</sequence>
<dbReference type="Pfam" id="PF07958">
    <property type="entry name" value="DUF1688"/>
    <property type="match status" value="1"/>
</dbReference>
<dbReference type="PANTHER" id="PTHR31687:SF3">
    <property type="entry name" value="PROTEIN URG3"/>
    <property type="match status" value="1"/>
</dbReference>
<accession>A0A1U7LGX9</accession>
<evidence type="ECO:0000313" key="2">
    <source>
        <dbReference type="EMBL" id="OLL21781.1"/>
    </source>
</evidence>
<keyword evidence="3" id="KW-1185">Reference proteome</keyword>
<dbReference type="AlphaFoldDB" id="A0A1U7LGX9"/>